<proteinExistence type="predicted"/>
<name>A0A0G4JYT3_9GAMM</name>
<evidence type="ECO:0000313" key="1">
    <source>
        <dbReference type="EMBL" id="CPR18726.1"/>
    </source>
</evidence>
<reference evidence="2" key="1">
    <citation type="submission" date="2015-01" db="EMBL/GenBank/DDBJ databases">
        <authorList>
            <person name="Paterson Steve"/>
        </authorList>
    </citation>
    <scope>NUCLEOTIDE SEQUENCE [LARGE SCALE GENOMIC DNA]</scope>
    <source>
        <strain evidence="2">OBR1</strain>
    </source>
</reference>
<keyword evidence="2" id="KW-1185">Reference proteome</keyword>
<dbReference type="EMBL" id="CGIG01000001">
    <property type="protein sequence ID" value="CPR18726.1"/>
    <property type="molecule type" value="Genomic_DNA"/>
</dbReference>
<gene>
    <name evidence="1" type="ORF">BN1221_03369c</name>
</gene>
<protein>
    <submittedName>
        <fullName evidence="1">Uncharacterized protein</fullName>
    </submittedName>
</protein>
<organism evidence="1 2">
    <name type="scientific">Brenneria goodwinii</name>
    <dbReference type="NCBI Taxonomy" id="1109412"/>
    <lineage>
        <taxon>Bacteria</taxon>
        <taxon>Pseudomonadati</taxon>
        <taxon>Pseudomonadota</taxon>
        <taxon>Gammaproteobacteria</taxon>
        <taxon>Enterobacterales</taxon>
        <taxon>Pectobacteriaceae</taxon>
        <taxon>Brenneria</taxon>
    </lineage>
</organism>
<dbReference type="AlphaFoldDB" id="A0A0G4JYT3"/>
<dbReference type="Proteomes" id="UP000044377">
    <property type="component" value="Unassembled WGS sequence"/>
</dbReference>
<evidence type="ECO:0000313" key="2">
    <source>
        <dbReference type="Proteomes" id="UP000044377"/>
    </source>
</evidence>
<accession>A0A0G4JYT3</accession>
<sequence length="51" mass="5485">MVFSGATTSISTHWVFAGGESVKSRFGEQADSGAIANSISQLMNFMLFDPR</sequence>